<dbReference type="Proteomes" id="UP000013167">
    <property type="component" value="Unassembled WGS sequence"/>
</dbReference>
<dbReference type="EC" id="6.2.1.-" evidence="5"/>
<feature type="domain" description="AMP-binding enzyme C-terminal" evidence="4">
    <location>
        <begin position="451"/>
        <end position="527"/>
    </location>
</feature>
<dbReference type="Gene3D" id="3.30.300.30">
    <property type="match status" value="1"/>
</dbReference>
<dbReference type="Gene3D" id="3.40.50.12780">
    <property type="entry name" value="N-terminal domain of ligase-like"/>
    <property type="match status" value="1"/>
</dbReference>
<dbReference type="InterPro" id="IPR045851">
    <property type="entry name" value="AMP-bd_C_sf"/>
</dbReference>
<evidence type="ECO:0000256" key="1">
    <source>
        <dbReference type="ARBA" id="ARBA00006432"/>
    </source>
</evidence>
<accession>N0E5V7</accession>
<dbReference type="Pfam" id="PF00501">
    <property type="entry name" value="AMP-binding"/>
    <property type="match status" value="1"/>
</dbReference>
<sequence>MTTAVPQTTASHAIGETTPALLTGTISANLDATIARFGDREALIDRAQGIRWTYAAFGAEVDRLARALMAVGLAKGDRIGIWAPNCAEWTVTQYATAKLGAILVNINPSYRTHELSYVLRQAGIRMLVIAPSFKTSNYVAMTEAARHECPDLEEVFVIGESSWTDLLAHADEVTDEALAQVAATLDENDPINIQYTSGTTGFPKGATLSHRNILNNGYLVGEVCRYTEEDRICIPVPFYHCFGMVMGNLAATSHGACMVIPAPGFDPALTLKATADEQCTSLYGVPTMFIAEWGMTDFPSYDLSSVRTGIMAGSNCPAEMMKKLIAAGIDEMTICYGMTETSPVSTQTRTDDSFERKVGTVGRVAPHVEIRIVDPITLETVPRGIPGEFWTKGYSVMLGYWGQDDKTAEAIVDGWMRTGDLGVMDDDGYVQITGRIKDMVIRGGENVYPREIEEFLYTHPDILDAQVVGVPDEKYGEELCAWIRMREGAPPLDAGAVREFATGKLAHYKIPRYVKIVDDFPMTVTGKVRKVEMRQQSTEELGLG</sequence>
<keyword evidence="2 5" id="KW-0436">Ligase</keyword>
<dbReference type="HOGENOM" id="CLU_000022_59_7_11"/>
<dbReference type="EMBL" id="CAIZ01000135">
    <property type="protein sequence ID" value="CCH70704.1"/>
    <property type="molecule type" value="Genomic_DNA"/>
</dbReference>
<dbReference type="PANTHER" id="PTHR43201">
    <property type="entry name" value="ACYL-COA SYNTHETASE"/>
    <property type="match status" value="1"/>
</dbReference>
<dbReference type="InterPro" id="IPR025110">
    <property type="entry name" value="AMP-bd_C"/>
</dbReference>
<dbReference type="GO" id="GO:0006631">
    <property type="term" value="P:fatty acid metabolic process"/>
    <property type="evidence" value="ECO:0007669"/>
    <property type="project" value="TreeGrafter"/>
</dbReference>
<reference evidence="5 6" key="1">
    <citation type="journal article" date="2013" name="ISME J.">
        <title>A metabolic model for members of the genus Tetrasphaera involved in enhanced biological phosphorus removal.</title>
        <authorList>
            <person name="Kristiansen R."/>
            <person name="Nguyen H.T.T."/>
            <person name="Saunders A.M."/>
            <person name="Nielsen J.L."/>
            <person name="Wimmer R."/>
            <person name="Le V.Q."/>
            <person name="McIlroy S.J."/>
            <person name="Petrovski S."/>
            <person name="Seviour R.J."/>
            <person name="Calteau A."/>
            <person name="Nielsen K.L."/>
            <person name="Nielsen P.H."/>
        </authorList>
    </citation>
    <scope>NUCLEOTIDE SEQUENCE [LARGE SCALE GENOMIC DNA]</scope>
    <source>
        <strain evidence="5 6">Lp2</strain>
    </source>
</reference>
<evidence type="ECO:0000256" key="2">
    <source>
        <dbReference type="ARBA" id="ARBA00022598"/>
    </source>
</evidence>
<gene>
    <name evidence="5" type="ORF">BN10_640029</name>
</gene>
<dbReference type="AlphaFoldDB" id="N0E5V7"/>
<protein>
    <submittedName>
        <fullName evidence="5">Putative acyl-CoA synthetase</fullName>
        <ecNumber evidence="5">6.2.1.-</ecNumber>
    </submittedName>
</protein>
<dbReference type="PROSITE" id="PS00455">
    <property type="entry name" value="AMP_BINDING"/>
    <property type="match status" value="1"/>
</dbReference>
<feature type="domain" description="AMP-dependent synthetase/ligase" evidence="3">
    <location>
        <begin position="31"/>
        <end position="401"/>
    </location>
</feature>
<dbReference type="FunFam" id="3.40.50.12780:FF:000003">
    <property type="entry name" value="Long-chain-fatty-acid--CoA ligase FadD"/>
    <property type="match status" value="1"/>
</dbReference>
<dbReference type="InterPro" id="IPR042099">
    <property type="entry name" value="ANL_N_sf"/>
</dbReference>
<evidence type="ECO:0000259" key="3">
    <source>
        <dbReference type="Pfam" id="PF00501"/>
    </source>
</evidence>
<name>N0E5V7_9MICO</name>
<dbReference type="InterPro" id="IPR000873">
    <property type="entry name" value="AMP-dep_synth/lig_dom"/>
</dbReference>
<evidence type="ECO:0000259" key="4">
    <source>
        <dbReference type="Pfam" id="PF13193"/>
    </source>
</evidence>
<dbReference type="CDD" id="cd05917">
    <property type="entry name" value="FACL_like_2"/>
    <property type="match status" value="1"/>
</dbReference>
<dbReference type="STRING" id="1193181.BN10_640029"/>
<dbReference type="SUPFAM" id="SSF56801">
    <property type="entry name" value="Acetyl-CoA synthetase-like"/>
    <property type="match status" value="1"/>
</dbReference>
<dbReference type="FunFam" id="3.30.300.30:FF:000008">
    <property type="entry name" value="2,3-dihydroxybenzoate-AMP ligase"/>
    <property type="match status" value="1"/>
</dbReference>
<dbReference type="OrthoDB" id="9803968at2"/>
<evidence type="ECO:0000313" key="6">
    <source>
        <dbReference type="Proteomes" id="UP000013167"/>
    </source>
</evidence>
<comment type="caution">
    <text evidence="5">The sequence shown here is derived from an EMBL/GenBank/DDBJ whole genome shotgun (WGS) entry which is preliminary data.</text>
</comment>
<dbReference type="Pfam" id="PF13193">
    <property type="entry name" value="AMP-binding_C"/>
    <property type="match status" value="1"/>
</dbReference>
<proteinExistence type="inferred from homology"/>
<dbReference type="GO" id="GO:0031956">
    <property type="term" value="F:medium-chain fatty acid-CoA ligase activity"/>
    <property type="evidence" value="ECO:0007669"/>
    <property type="project" value="TreeGrafter"/>
</dbReference>
<dbReference type="InterPro" id="IPR020845">
    <property type="entry name" value="AMP-binding_CS"/>
</dbReference>
<comment type="similarity">
    <text evidence="1">Belongs to the ATP-dependent AMP-binding enzyme family.</text>
</comment>
<organism evidence="5 6">
    <name type="scientific">Phycicoccus elongatus Lp2</name>
    <dbReference type="NCBI Taxonomy" id="1193181"/>
    <lineage>
        <taxon>Bacteria</taxon>
        <taxon>Bacillati</taxon>
        <taxon>Actinomycetota</taxon>
        <taxon>Actinomycetes</taxon>
        <taxon>Micrococcales</taxon>
        <taxon>Intrasporangiaceae</taxon>
        <taxon>Phycicoccus</taxon>
    </lineage>
</organism>
<keyword evidence="6" id="KW-1185">Reference proteome</keyword>
<dbReference type="PANTHER" id="PTHR43201:SF5">
    <property type="entry name" value="MEDIUM-CHAIN ACYL-COA LIGASE ACSF2, MITOCHONDRIAL"/>
    <property type="match status" value="1"/>
</dbReference>
<dbReference type="eggNOG" id="COG0318">
    <property type="taxonomic scope" value="Bacteria"/>
</dbReference>
<dbReference type="RefSeq" id="WP_010850547.1">
    <property type="nucleotide sequence ID" value="NZ_HF570956.1"/>
</dbReference>
<evidence type="ECO:0000313" key="5">
    <source>
        <dbReference type="EMBL" id="CCH70704.1"/>
    </source>
</evidence>